<keyword evidence="7 10" id="KW-0378">Hydrolase</keyword>
<evidence type="ECO:0000256" key="8">
    <source>
        <dbReference type="ARBA" id="ARBA00022825"/>
    </source>
</evidence>
<keyword evidence="5 10" id="KW-0645">Protease</keyword>
<dbReference type="InterPro" id="IPR022398">
    <property type="entry name" value="Peptidase_S8_His-AS"/>
</dbReference>
<dbReference type="GO" id="GO:0046872">
    <property type="term" value="F:metal ion binding"/>
    <property type="evidence" value="ECO:0007669"/>
    <property type="project" value="UniProtKB-KW"/>
</dbReference>
<dbReference type="PROSITE" id="PS51892">
    <property type="entry name" value="SUBTILASE"/>
    <property type="match status" value="1"/>
</dbReference>
<dbReference type="InterPro" id="IPR034202">
    <property type="entry name" value="Subtilisin_Carlsberg-like"/>
</dbReference>
<dbReference type="GO" id="GO:0004252">
    <property type="term" value="F:serine-type endopeptidase activity"/>
    <property type="evidence" value="ECO:0007669"/>
    <property type="project" value="UniProtKB-UniRule"/>
</dbReference>
<dbReference type="PROSITE" id="PS00137">
    <property type="entry name" value="SUBTILASE_HIS"/>
    <property type="match status" value="1"/>
</dbReference>
<proteinExistence type="inferred from homology"/>
<evidence type="ECO:0000256" key="7">
    <source>
        <dbReference type="ARBA" id="ARBA00022801"/>
    </source>
</evidence>
<reference evidence="13" key="1">
    <citation type="submission" date="2015-08" db="EMBL/GenBank/DDBJ databases">
        <title>Complete DNA Sequence of Pseudomonas syringae pv. actinidiae, the Causal Agent of Kiwifruit Canker Disease.</title>
        <authorList>
            <person name="Rikkerink E.H.A."/>
            <person name="Fineran P.C."/>
        </authorList>
    </citation>
    <scope>NUCLEOTIDE SEQUENCE</scope>
    <source>
        <strain evidence="13">DSM 13666</strain>
    </source>
</reference>
<dbReference type="AlphaFoldDB" id="A0A0M0KJE1"/>
<feature type="domain" description="Peptidase S8/S53" evidence="12">
    <location>
        <begin position="40"/>
        <end position="301"/>
    </location>
</feature>
<keyword evidence="4" id="KW-0964">Secreted</keyword>
<evidence type="ECO:0000256" key="9">
    <source>
        <dbReference type="ARBA" id="ARBA00022837"/>
    </source>
</evidence>
<keyword evidence="8 10" id="KW-0720">Serine protease</keyword>
<accession>A0A0M0KJE1</accession>
<comment type="similarity">
    <text evidence="3 10 11">Belongs to the peptidase S8 family.</text>
</comment>
<evidence type="ECO:0000256" key="2">
    <source>
        <dbReference type="ARBA" id="ARBA00004613"/>
    </source>
</evidence>
<evidence type="ECO:0000256" key="5">
    <source>
        <dbReference type="ARBA" id="ARBA00022670"/>
    </source>
</evidence>
<evidence type="ECO:0000256" key="6">
    <source>
        <dbReference type="ARBA" id="ARBA00022723"/>
    </source>
</evidence>
<comment type="subcellular location">
    <subcellularLocation>
        <location evidence="2">Secreted</location>
    </subcellularLocation>
</comment>
<dbReference type="PROSITE" id="PS00136">
    <property type="entry name" value="SUBTILASE_ASP"/>
    <property type="match status" value="1"/>
</dbReference>
<evidence type="ECO:0000256" key="11">
    <source>
        <dbReference type="RuleBase" id="RU003355"/>
    </source>
</evidence>
<dbReference type="PANTHER" id="PTHR43806">
    <property type="entry name" value="PEPTIDASE S8"/>
    <property type="match status" value="1"/>
</dbReference>
<dbReference type="InterPro" id="IPR050131">
    <property type="entry name" value="Peptidase_S8_subtilisin-like"/>
</dbReference>
<sequence length="322" mass="34749">MGQVRLIPYEVTSIQDDTKKIPPGIEMIEAPDLWQQGYKGKGIVVAVLDTGCDVEHYELRDRIIGKHNVTSDDGNDPEIVSDQNGHGTHVCGTIAATENDRGVIGVAPECQLLVVKVLSNRGFGTTEWVVEGIRHAINWEGPNGEKVQVLSMSLGGKENDPRLHDAIKEAVASGRLVVCAAGNDGDGNEETDEFAYPGAYPEVVQVGSVSLSGEISRFSNSNCKIDLVAPGEKILSTYPGDKFATLTGTSMATPHVTGAAALLIEKFEREFERKITEPELFAQLIKRTVSLSYSRKLQGNGLLKLTSGGSRISETEDRIETA</sequence>
<dbReference type="GO" id="GO:0005576">
    <property type="term" value="C:extracellular region"/>
    <property type="evidence" value="ECO:0007669"/>
    <property type="project" value="UniProtKB-SubCell"/>
</dbReference>
<dbReference type="PANTHER" id="PTHR43806:SF11">
    <property type="entry name" value="CEREVISIN-RELATED"/>
    <property type="match status" value="1"/>
</dbReference>
<dbReference type="Gene3D" id="3.40.50.200">
    <property type="entry name" value="Peptidase S8/S53 domain"/>
    <property type="match status" value="1"/>
</dbReference>
<dbReference type="CDD" id="cd07477">
    <property type="entry name" value="Peptidases_S8_Subtilisin_subset"/>
    <property type="match status" value="1"/>
</dbReference>
<evidence type="ECO:0000256" key="1">
    <source>
        <dbReference type="ARBA" id="ARBA00001913"/>
    </source>
</evidence>
<dbReference type="PROSITE" id="PS00138">
    <property type="entry name" value="SUBTILASE_SER"/>
    <property type="match status" value="1"/>
</dbReference>
<dbReference type="Pfam" id="PF00082">
    <property type="entry name" value="Peptidase_S8"/>
    <property type="match status" value="1"/>
</dbReference>
<dbReference type="PRINTS" id="PR00723">
    <property type="entry name" value="SUBTILISIN"/>
</dbReference>
<evidence type="ECO:0000256" key="4">
    <source>
        <dbReference type="ARBA" id="ARBA00022525"/>
    </source>
</evidence>
<feature type="active site" description="Charge relay system" evidence="10">
    <location>
        <position position="86"/>
    </location>
</feature>
<dbReference type="PATRIC" id="fig|136160.3.peg.2133"/>
<gene>
    <name evidence="13" type="ORF">AMD02_08920</name>
</gene>
<comment type="caution">
    <text evidence="13">The sequence shown here is derived from an EMBL/GenBank/DDBJ whole genome shotgun (WGS) entry which is preliminary data.</text>
</comment>
<dbReference type="InterPro" id="IPR000209">
    <property type="entry name" value="Peptidase_S8/S53_dom"/>
</dbReference>
<dbReference type="InterPro" id="IPR015500">
    <property type="entry name" value="Peptidase_S8_subtilisin-rel"/>
</dbReference>
<keyword evidence="6" id="KW-0479">Metal-binding</keyword>
<organism evidence="13">
    <name type="scientific">Halalkalibacterium halodurans</name>
    <name type="common">Bacillus halodurans</name>
    <dbReference type="NCBI Taxonomy" id="86665"/>
    <lineage>
        <taxon>Bacteria</taxon>
        <taxon>Bacillati</taxon>
        <taxon>Bacillota</taxon>
        <taxon>Bacilli</taxon>
        <taxon>Bacillales</taxon>
        <taxon>Bacillaceae</taxon>
        <taxon>Halalkalibacterium (ex Joshi et al. 2022)</taxon>
    </lineage>
</organism>
<keyword evidence="9" id="KW-0106">Calcium</keyword>
<evidence type="ECO:0000256" key="10">
    <source>
        <dbReference type="PROSITE-ProRule" id="PRU01240"/>
    </source>
</evidence>
<protein>
    <submittedName>
        <fullName evidence="13">Serine protease</fullName>
    </submittedName>
</protein>
<dbReference type="SUPFAM" id="SSF52743">
    <property type="entry name" value="Subtilisin-like"/>
    <property type="match status" value="1"/>
</dbReference>
<evidence type="ECO:0000259" key="12">
    <source>
        <dbReference type="Pfam" id="PF00082"/>
    </source>
</evidence>
<dbReference type="InterPro" id="IPR023828">
    <property type="entry name" value="Peptidase_S8_Ser-AS"/>
</dbReference>
<name>A0A0M0KJE1_ALKHA</name>
<evidence type="ECO:0000256" key="3">
    <source>
        <dbReference type="ARBA" id="ARBA00011073"/>
    </source>
</evidence>
<evidence type="ECO:0000313" key="13">
    <source>
        <dbReference type="EMBL" id="KOO38971.1"/>
    </source>
</evidence>
<dbReference type="GO" id="GO:0006508">
    <property type="term" value="P:proteolysis"/>
    <property type="evidence" value="ECO:0007669"/>
    <property type="project" value="UniProtKB-KW"/>
</dbReference>
<dbReference type="GeneID" id="87597729"/>
<dbReference type="InterPro" id="IPR023827">
    <property type="entry name" value="Peptidase_S8_Asp-AS"/>
</dbReference>
<comment type="cofactor">
    <cofactor evidence="1">
        <name>Ca(2+)</name>
        <dbReference type="ChEBI" id="CHEBI:29108"/>
    </cofactor>
</comment>
<feature type="active site" description="Charge relay system" evidence="10">
    <location>
        <position position="250"/>
    </location>
</feature>
<dbReference type="InterPro" id="IPR036852">
    <property type="entry name" value="Peptidase_S8/S53_dom_sf"/>
</dbReference>
<dbReference type="EMBL" id="LILD01000001">
    <property type="protein sequence ID" value="KOO38971.1"/>
    <property type="molecule type" value="Genomic_DNA"/>
</dbReference>
<dbReference type="RefSeq" id="WP_053431071.1">
    <property type="nucleotide sequence ID" value="NZ_CP040441.1"/>
</dbReference>
<feature type="active site" description="Charge relay system" evidence="10">
    <location>
        <position position="49"/>
    </location>
</feature>